<gene>
    <name evidence="5" type="ORF">OSB1V03_LOCUS1287</name>
</gene>
<evidence type="ECO:0000313" key="6">
    <source>
        <dbReference type="Proteomes" id="UP000759131"/>
    </source>
</evidence>
<dbReference type="InterPro" id="IPR000873">
    <property type="entry name" value="AMP-dep_synth/lig_dom"/>
</dbReference>
<name>A0A7R9KD01_9ACAR</name>
<dbReference type="PROSITE" id="PS00455">
    <property type="entry name" value="AMP_BINDING"/>
    <property type="match status" value="1"/>
</dbReference>
<protein>
    <submittedName>
        <fullName evidence="5">Uncharacterized protein</fullName>
    </submittedName>
</protein>
<dbReference type="Pfam" id="PF13193">
    <property type="entry name" value="AMP-binding_C"/>
    <property type="match status" value="1"/>
</dbReference>
<keyword evidence="6" id="KW-1185">Reference proteome</keyword>
<feature type="domain" description="AMP-dependent synthetase/ligase" evidence="3">
    <location>
        <begin position="39"/>
        <end position="170"/>
    </location>
</feature>
<comment type="subcellular location">
    <subcellularLocation>
        <location evidence="1">Peroxisome</location>
    </subcellularLocation>
</comment>
<evidence type="ECO:0000259" key="3">
    <source>
        <dbReference type="Pfam" id="PF00501"/>
    </source>
</evidence>
<dbReference type="AlphaFoldDB" id="A0A7R9KD01"/>
<dbReference type="GO" id="GO:0005777">
    <property type="term" value="C:peroxisome"/>
    <property type="evidence" value="ECO:0007669"/>
    <property type="project" value="UniProtKB-SubCell"/>
</dbReference>
<evidence type="ECO:0000259" key="4">
    <source>
        <dbReference type="Pfam" id="PF13193"/>
    </source>
</evidence>
<feature type="domain" description="AMP-binding enzyme C-terminal" evidence="4">
    <location>
        <begin position="253"/>
        <end position="329"/>
    </location>
</feature>
<sequence>MTTIMLLNEFCANKLKIKSQSIERAFELIRGNDIELPVMSGLSNMATLMMSSGSSGAPKAIIQTNRNLLAIVAITQHPEICPLKSDDIMLSSGFNHLCGQRSLFTSITTGAQLVVLGDDHSNEATFDAIHDMNVTTIFTIPTELNFLIKYRHKYNKTYLKTLRDVFCGGAFLKYGMSECGGVTNVYLSESKCLPNVETIGKVNPGVEIKIIDNLGNSLPPNSIGQICIRGDNVVPDRCKDVINFNGIIVSPVELEKVLLSHELVVNAAVIGVKDEENGEIPMGFVTIKSGAQVGEQELMDYVNNRVNPIKQLRGGVKIVKALPLTPLGKVKKADVKQMNSYPYTFLSPLRGCLAVKHCTCLTAQHPRRGDRKV</sequence>
<dbReference type="Gene3D" id="3.30.300.30">
    <property type="match status" value="1"/>
</dbReference>
<dbReference type="Proteomes" id="UP000759131">
    <property type="component" value="Unassembled WGS sequence"/>
</dbReference>
<dbReference type="PANTHER" id="PTHR24096">
    <property type="entry name" value="LONG-CHAIN-FATTY-ACID--COA LIGASE"/>
    <property type="match status" value="1"/>
</dbReference>
<evidence type="ECO:0000313" key="5">
    <source>
        <dbReference type="EMBL" id="CAD7620806.1"/>
    </source>
</evidence>
<dbReference type="GO" id="GO:0016405">
    <property type="term" value="F:CoA-ligase activity"/>
    <property type="evidence" value="ECO:0007669"/>
    <property type="project" value="TreeGrafter"/>
</dbReference>
<dbReference type="InterPro" id="IPR042099">
    <property type="entry name" value="ANL_N_sf"/>
</dbReference>
<feature type="domain" description="AMP-dependent synthetase/ligase" evidence="3">
    <location>
        <begin position="174"/>
        <end position="234"/>
    </location>
</feature>
<keyword evidence="2" id="KW-0576">Peroxisome</keyword>
<evidence type="ECO:0000256" key="2">
    <source>
        <dbReference type="ARBA" id="ARBA00023140"/>
    </source>
</evidence>
<dbReference type="SUPFAM" id="SSF56801">
    <property type="entry name" value="Acetyl-CoA synthetase-like"/>
    <property type="match status" value="1"/>
</dbReference>
<proteinExistence type="predicted"/>
<evidence type="ECO:0000256" key="1">
    <source>
        <dbReference type="ARBA" id="ARBA00004275"/>
    </source>
</evidence>
<dbReference type="Gene3D" id="3.40.50.12780">
    <property type="entry name" value="N-terminal domain of ligase-like"/>
    <property type="match status" value="1"/>
</dbReference>
<organism evidence="5">
    <name type="scientific">Medioppia subpectinata</name>
    <dbReference type="NCBI Taxonomy" id="1979941"/>
    <lineage>
        <taxon>Eukaryota</taxon>
        <taxon>Metazoa</taxon>
        <taxon>Ecdysozoa</taxon>
        <taxon>Arthropoda</taxon>
        <taxon>Chelicerata</taxon>
        <taxon>Arachnida</taxon>
        <taxon>Acari</taxon>
        <taxon>Acariformes</taxon>
        <taxon>Sarcoptiformes</taxon>
        <taxon>Oribatida</taxon>
        <taxon>Brachypylina</taxon>
        <taxon>Oppioidea</taxon>
        <taxon>Oppiidae</taxon>
        <taxon>Medioppia</taxon>
    </lineage>
</organism>
<dbReference type="EMBL" id="CAJPIZ010000356">
    <property type="protein sequence ID" value="CAG2101236.1"/>
    <property type="molecule type" value="Genomic_DNA"/>
</dbReference>
<dbReference type="InterPro" id="IPR025110">
    <property type="entry name" value="AMP-bd_C"/>
</dbReference>
<reference evidence="5" key="1">
    <citation type="submission" date="2020-11" db="EMBL/GenBank/DDBJ databases">
        <authorList>
            <person name="Tran Van P."/>
        </authorList>
    </citation>
    <scope>NUCLEOTIDE SEQUENCE</scope>
</reference>
<dbReference type="InterPro" id="IPR020845">
    <property type="entry name" value="AMP-binding_CS"/>
</dbReference>
<dbReference type="EMBL" id="OC854931">
    <property type="protein sequence ID" value="CAD7620806.1"/>
    <property type="molecule type" value="Genomic_DNA"/>
</dbReference>
<accession>A0A7R9KD01</accession>
<dbReference type="InterPro" id="IPR045851">
    <property type="entry name" value="AMP-bd_C_sf"/>
</dbReference>
<dbReference type="Pfam" id="PF00501">
    <property type="entry name" value="AMP-binding"/>
    <property type="match status" value="2"/>
</dbReference>
<dbReference type="OrthoDB" id="10253869at2759"/>